<dbReference type="EMBL" id="CAEZZM010000075">
    <property type="protein sequence ID" value="CAB4764233.1"/>
    <property type="molecule type" value="Genomic_DNA"/>
</dbReference>
<dbReference type="InterPro" id="IPR000524">
    <property type="entry name" value="Tscrpt_reg_HTH_GntR"/>
</dbReference>
<dbReference type="PANTHER" id="PTHR43537">
    <property type="entry name" value="TRANSCRIPTIONAL REGULATOR, GNTR FAMILY"/>
    <property type="match status" value="1"/>
</dbReference>
<dbReference type="Pfam" id="PF00392">
    <property type="entry name" value="GntR"/>
    <property type="match status" value="1"/>
</dbReference>
<evidence type="ECO:0000313" key="5">
    <source>
        <dbReference type="EMBL" id="CAB4653878.1"/>
    </source>
</evidence>
<dbReference type="InterPro" id="IPR036390">
    <property type="entry name" value="WH_DNA-bd_sf"/>
</dbReference>
<dbReference type="PANTHER" id="PTHR43537:SF45">
    <property type="entry name" value="GNTR FAMILY REGULATORY PROTEIN"/>
    <property type="match status" value="1"/>
</dbReference>
<keyword evidence="3" id="KW-0804">Transcription</keyword>
<dbReference type="EMBL" id="CAEZWB010000139">
    <property type="protein sequence ID" value="CAB4653878.1"/>
    <property type="molecule type" value="Genomic_DNA"/>
</dbReference>
<keyword evidence="2" id="KW-0238">DNA-binding</keyword>
<name>A0A6J6KYC6_9ZZZZ</name>
<organism evidence="5">
    <name type="scientific">freshwater metagenome</name>
    <dbReference type="NCBI Taxonomy" id="449393"/>
    <lineage>
        <taxon>unclassified sequences</taxon>
        <taxon>metagenomes</taxon>
        <taxon>ecological metagenomes</taxon>
    </lineage>
</organism>
<accession>A0A6J6KYC6</accession>
<sequence>MSGVSISLSEQAYLKIRDKIVRLEMAPGDVIREDALQAELGIGRTPIREALQRLARDQFVTVIPRRGMLVSGIDVMELSMLYETRAILEPYAMRLAAARGKQEHWVAMADNLQNARRPGVTNDELMSIDRKCHEIVWDAAGNRFLTDTLDMMYAQSDRLWHLYIADVADMRHAVEEHTEMYQALAAGDGDKAAALAEAHVRAFDEEMNLAVRKNLASPLVS</sequence>
<dbReference type="AlphaFoldDB" id="A0A6J6KYC6"/>
<dbReference type="SUPFAM" id="SSF46785">
    <property type="entry name" value="Winged helix' DNA-binding domain"/>
    <property type="match status" value="1"/>
</dbReference>
<evidence type="ECO:0000256" key="1">
    <source>
        <dbReference type="ARBA" id="ARBA00023015"/>
    </source>
</evidence>
<dbReference type="InterPro" id="IPR011711">
    <property type="entry name" value="GntR_C"/>
</dbReference>
<dbReference type="GO" id="GO:0003700">
    <property type="term" value="F:DNA-binding transcription factor activity"/>
    <property type="evidence" value="ECO:0007669"/>
    <property type="project" value="InterPro"/>
</dbReference>
<dbReference type="CDD" id="cd07377">
    <property type="entry name" value="WHTH_GntR"/>
    <property type="match status" value="1"/>
</dbReference>
<keyword evidence="1" id="KW-0805">Transcription regulation</keyword>
<evidence type="ECO:0000256" key="3">
    <source>
        <dbReference type="ARBA" id="ARBA00023163"/>
    </source>
</evidence>
<dbReference type="SUPFAM" id="SSF48008">
    <property type="entry name" value="GntR ligand-binding domain-like"/>
    <property type="match status" value="1"/>
</dbReference>
<dbReference type="Gene3D" id="1.20.120.530">
    <property type="entry name" value="GntR ligand-binding domain-like"/>
    <property type="match status" value="1"/>
</dbReference>
<dbReference type="Gene3D" id="1.10.10.10">
    <property type="entry name" value="Winged helix-like DNA-binding domain superfamily/Winged helix DNA-binding domain"/>
    <property type="match status" value="1"/>
</dbReference>
<dbReference type="Pfam" id="PF07729">
    <property type="entry name" value="FCD"/>
    <property type="match status" value="1"/>
</dbReference>
<dbReference type="SMART" id="SM00345">
    <property type="entry name" value="HTH_GNTR"/>
    <property type="match status" value="1"/>
</dbReference>
<dbReference type="InterPro" id="IPR036388">
    <property type="entry name" value="WH-like_DNA-bd_sf"/>
</dbReference>
<dbReference type="GO" id="GO:0003677">
    <property type="term" value="F:DNA binding"/>
    <property type="evidence" value="ECO:0007669"/>
    <property type="project" value="UniProtKB-KW"/>
</dbReference>
<dbReference type="SMART" id="SM00895">
    <property type="entry name" value="FCD"/>
    <property type="match status" value="1"/>
</dbReference>
<protein>
    <submittedName>
        <fullName evidence="5">Unannotated protein</fullName>
    </submittedName>
</protein>
<evidence type="ECO:0000256" key="2">
    <source>
        <dbReference type="ARBA" id="ARBA00023125"/>
    </source>
</evidence>
<feature type="domain" description="HTH gntR-type" evidence="4">
    <location>
        <begin position="6"/>
        <end position="73"/>
    </location>
</feature>
<proteinExistence type="predicted"/>
<evidence type="ECO:0000259" key="4">
    <source>
        <dbReference type="PROSITE" id="PS50949"/>
    </source>
</evidence>
<evidence type="ECO:0000313" key="6">
    <source>
        <dbReference type="EMBL" id="CAB4764233.1"/>
    </source>
</evidence>
<dbReference type="InterPro" id="IPR008920">
    <property type="entry name" value="TF_FadR/GntR_C"/>
</dbReference>
<reference evidence="5" key="1">
    <citation type="submission" date="2020-05" db="EMBL/GenBank/DDBJ databases">
        <authorList>
            <person name="Chiriac C."/>
            <person name="Salcher M."/>
            <person name="Ghai R."/>
            <person name="Kavagutti S V."/>
        </authorList>
    </citation>
    <scope>NUCLEOTIDE SEQUENCE</scope>
</reference>
<dbReference type="PROSITE" id="PS50949">
    <property type="entry name" value="HTH_GNTR"/>
    <property type="match status" value="1"/>
</dbReference>
<gene>
    <name evidence="5" type="ORF">UFOPK2166_00982</name>
    <name evidence="6" type="ORF">UFOPK2872_00707</name>
</gene>